<evidence type="ECO:0000313" key="2">
    <source>
        <dbReference type="EMBL" id="KYG62966.1"/>
    </source>
</evidence>
<evidence type="ECO:0000313" key="3">
    <source>
        <dbReference type="Proteomes" id="UP000075799"/>
    </source>
</evidence>
<dbReference type="InterPro" id="IPR011873">
    <property type="entry name" value="CHP02147"/>
</dbReference>
<comment type="caution">
    <text evidence="2">The sequence shown here is derived from an EMBL/GenBank/DDBJ whole genome shotgun (WGS) entry which is preliminary data.</text>
</comment>
<dbReference type="Gene3D" id="1.10.260.40">
    <property type="entry name" value="lambda repressor-like DNA-binding domains"/>
    <property type="match status" value="1"/>
</dbReference>
<accession>A0A161PQQ9</accession>
<dbReference type="InterPro" id="IPR001387">
    <property type="entry name" value="Cro/C1-type_HTH"/>
</dbReference>
<sequence length="227" mass="26190">MRALARDLGVSPSRVSNIMRGKVLPGKRVIQRIEVALKLNKNEAAYLAYLVQKSKHQKKDTRRAHQLQESEIFFIREWYHFAILNAMDTLHFDSDPDVVAERLNLSPELVKDSYAKLLQAGLIHETPQGLRPTYTNLTSTSDIPSEALKNMHHQLIDKARESLIRDPIDVRDITSIVIPSNPKNIYKVKMLAREFRRQANEILEQGEKTEVYSICLQIYPLTHSRNH</sequence>
<evidence type="ECO:0000259" key="1">
    <source>
        <dbReference type="PROSITE" id="PS50943"/>
    </source>
</evidence>
<dbReference type="InterPro" id="IPR025537">
    <property type="entry name" value="DUF4423"/>
</dbReference>
<dbReference type="AlphaFoldDB" id="A0A161PQQ9"/>
<dbReference type="EMBL" id="LUKD01000008">
    <property type="protein sequence ID" value="KYG62966.1"/>
    <property type="molecule type" value="Genomic_DNA"/>
</dbReference>
<dbReference type="Pfam" id="PF14394">
    <property type="entry name" value="DUF4423"/>
    <property type="match status" value="1"/>
</dbReference>
<organism evidence="2 3">
    <name type="scientific">Bdellovibrio bacteriovorus</name>
    <dbReference type="NCBI Taxonomy" id="959"/>
    <lineage>
        <taxon>Bacteria</taxon>
        <taxon>Pseudomonadati</taxon>
        <taxon>Bdellovibrionota</taxon>
        <taxon>Bdellovibrionia</taxon>
        <taxon>Bdellovibrionales</taxon>
        <taxon>Pseudobdellovibrionaceae</taxon>
        <taxon>Bdellovibrio</taxon>
    </lineage>
</organism>
<dbReference type="GO" id="GO:0003677">
    <property type="term" value="F:DNA binding"/>
    <property type="evidence" value="ECO:0007669"/>
    <property type="project" value="InterPro"/>
</dbReference>
<dbReference type="Pfam" id="PF01381">
    <property type="entry name" value="HTH_3"/>
    <property type="match status" value="1"/>
</dbReference>
<dbReference type="NCBIfam" id="TIGR02147">
    <property type="entry name" value="Fsuc_second"/>
    <property type="match status" value="1"/>
</dbReference>
<proteinExistence type="predicted"/>
<feature type="domain" description="HTH cro/C1-type" evidence="1">
    <location>
        <begin position="1"/>
        <end position="44"/>
    </location>
</feature>
<dbReference type="Proteomes" id="UP000075799">
    <property type="component" value="Unassembled WGS sequence"/>
</dbReference>
<reference evidence="2 3" key="1">
    <citation type="submission" date="2016-03" db="EMBL/GenBank/DDBJ databases">
        <authorList>
            <person name="Ploux O."/>
        </authorList>
    </citation>
    <scope>NUCLEOTIDE SEQUENCE [LARGE SCALE GENOMIC DNA]</scope>
    <source>
        <strain evidence="2 3">EC13</strain>
    </source>
</reference>
<dbReference type="PROSITE" id="PS50943">
    <property type="entry name" value="HTH_CROC1"/>
    <property type="match status" value="1"/>
</dbReference>
<dbReference type="SUPFAM" id="SSF47413">
    <property type="entry name" value="lambda repressor-like DNA-binding domains"/>
    <property type="match status" value="1"/>
</dbReference>
<name>A0A161PQQ9_BDEBC</name>
<protein>
    <recommendedName>
        <fullName evidence="1">HTH cro/C1-type domain-containing protein</fullName>
    </recommendedName>
</protein>
<gene>
    <name evidence="2" type="ORF">AZI87_17040</name>
</gene>
<dbReference type="CDD" id="cd00093">
    <property type="entry name" value="HTH_XRE"/>
    <property type="match status" value="1"/>
</dbReference>
<dbReference type="InterPro" id="IPR010982">
    <property type="entry name" value="Lambda_DNA-bd_dom_sf"/>
</dbReference>